<organism evidence="1">
    <name type="scientific">Haptolina brevifila</name>
    <dbReference type="NCBI Taxonomy" id="156173"/>
    <lineage>
        <taxon>Eukaryota</taxon>
        <taxon>Haptista</taxon>
        <taxon>Haptophyta</taxon>
        <taxon>Prymnesiophyceae</taxon>
        <taxon>Prymnesiales</taxon>
        <taxon>Prymnesiaceae</taxon>
        <taxon>Haptolina</taxon>
    </lineage>
</organism>
<protein>
    <submittedName>
        <fullName evidence="1">Uncharacterized protein</fullName>
    </submittedName>
</protein>
<dbReference type="EMBL" id="HBGU01085018">
    <property type="protein sequence ID" value="CAD9553527.1"/>
    <property type="molecule type" value="Transcribed_RNA"/>
</dbReference>
<gene>
    <name evidence="1" type="ORF">CBRE1094_LOCUS46389</name>
</gene>
<reference evidence="1" key="1">
    <citation type="submission" date="2021-01" db="EMBL/GenBank/DDBJ databases">
        <authorList>
            <person name="Corre E."/>
            <person name="Pelletier E."/>
            <person name="Niang G."/>
            <person name="Scheremetjew M."/>
            <person name="Finn R."/>
            <person name="Kale V."/>
            <person name="Holt S."/>
            <person name="Cochrane G."/>
            <person name="Meng A."/>
            <person name="Brown T."/>
            <person name="Cohen L."/>
        </authorList>
    </citation>
    <scope>NUCLEOTIDE SEQUENCE</scope>
    <source>
        <strain evidence="1">UTEX LB 985</strain>
    </source>
</reference>
<sequence length="112" mass="13396">MYLNTQHHQVEAAIRKRMLTLMRQASTAFAHRDHQRAWRSWKAWLLAKAVKDRKEAAIRLTLARFRNPRLSLKFRKWVKEWTLLRPHLIVSERRNANLCRVLARCVGRGKSL</sequence>
<evidence type="ECO:0000313" key="1">
    <source>
        <dbReference type="EMBL" id="CAD9553527.1"/>
    </source>
</evidence>
<accession>A0A7S2NQL8</accession>
<name>A0A7S2NQL8_9EUKA</name>
<dbReference type="AlphaFoldDB" id="A0A7S2NQL8"/>
<proteinExistence type="predicted"/>